<reference evidence="3" key="1">
    <citation type="journal article" date="2019" name="Int. J. Syst. Evol. Microbiol.">
        <title>The Global Catalogue of Microorganisms (GCM) 10K type strain sequencing project: providing services to taxonomists for standard genome sequencing and annotation.</title>
        <authorList>
            <consortium name="The Broad Institute Genomics Platform"/>
            <consortium name="The Broad Institute Genome Sequencing Center for Infectious Disease"/>
            <person name="Wu L."/>
            <person name="Ma J."/>
        </authorList>
    </citation>
    <scope>NUCLEOTIDE SEQUENCE [LARGE SCALE GENOMIC DNA]</scope>
    <source>
        <strain evidence="3">KCTC 52039</strain>
    </source>
</reference>
<dbReference type="InterPro" id="IPR052342">
    <property type="entry name" value="MCH/BMMD"/>
</dbReference>
<comment type="caution">
    <text evidence="2">The sequence shown here is derived from an EMBL/GenBank/DDBJ whole genome shotgun (WGS) entry which is preliminary data.</text>
</comment>
<dbReference type="PANTHER" id="PTHR43664">
    <property type="entry name" value="MONOAMINE OXIDASE-RELATED"/>
    <property type="match status" value="1"/>
</dbReference>
<dbReference type="Pfam" id="PF01575">
    <property type="entry name" value="MaoC_dehydratas"/>
    <property type="match status" value="1"/>
</dbReference>
<evidence type="ECO:0000259" key="1">
    <source>
        <dbReference type="Pfam" id="PF01575"/>
    </source>
</evidence>
<protein>
    <submittedName>
        <fullName evidence="2">MaoC family dehydratase</fullName>
    </submittedName>
</protein>
<evidence type="ECO:0000313" key="3">
    <source>
        <dbReference type="Proteomes" id="UP001595547"/>
    </source>
</evidence>
<evidence type="ECO:0000313" key="2">
    <source>
        <dbReference type="EMBL" id="MFC3183228.1"/>
    </source>
</evidence>
<dbReference type="CDD" id="cd03454">
    <property type="entry name" value="YdeM"/>
    <property type="match status" value="1"/>
</dbReference>
<dbReference type="EMBL" id="JBHRTO010000002">
    <property type="protein sequence ID" value="MFC3183228.1"/>
    <property type="molecule type" value="Genomic_DNA"/>
</dbReference>
<name>A0ABV7J5X9_9RHOB</name>
<dbReference type="Proteomes" id="UP001595547">
    <property type="component" value="Unassembled WGS sequence"/>
</dbReference>
<dbReference type="RefSeq" id="WP_380074880.1">
    <property type="nucleotide sequence ID" value="NZ_JBHRTO010000002.1"/>
</dbReference>
<feature type="domain" description="MaoC-like" evidence="1">
    <location>
        <begin position="19"/>
        <end position="118"/>
    </location>
</feature>
<dbReference type="Gene3D" id="3.10.129.10">
    <property type="entry name" value="Hotdog Thioesterase"/>
    <property type="match status" value="1"/>
</dbReference>
<dbReference type="InterPro" id="IPR029069">
    <property type="entry name" value="HotDog_dom_sf"/>
</dbReference>
<accession>A0ABV7J5X9</accession>
<dbReference type="SUPFAM" id="SSF54637">
    <property type="entry name" value="Thioesterase/thiol ester dehydrase-isomerase"/>
    <property type="match status" value="1"/>
</dbReference>
<keyword evidence="3" id="KW-1185">Reference proteome</keyword>
<dbReference type="PANTHER" id="PTHR43664:SF1">
    <property type="entry name" value="BETA-METHYLMALYL-COA DEHYDRATASE"/>
    <property type="match status" value="1"/>
</dbReference>
<organism evidence="2 3">
    <name type="scientific">Cypionkella sinensis</name>
    <dbReference type="NCBI Taxonomy" id="1756043"/>
    <lineage>
        <taxon>Bacteria</taxon>
        <taxon>Pseudomonadati</taxon>
        <taxon>Pseudomonadota</taxon>
        <taxon>Alphaproteobacteria</taxon>
        <taxon>Rhodobacterales</taxon>
        <taxon>Paracoccaceae</taxon>
        <taxon>Cypionkella</taxon>
    </lineage>
</organism>
<gene>
    <name evidence="2" type="ORF">ACFOGH_19675</name>
</gene>
<sequence length="151" mass="16448">MRDAYLEDISVGQIFGSGRVRVSAENIVRFAQDFDPQPFHLDPALAEHTLFGDLAASGWHTAALTMRLMVDGEFLPAGGIIAAGFDELAWPVPVRAGDELHVTSEILAVRRSQSRTMQGVIKVRNLTINQNGEVVQRAIGNLIVKARSAEP</sequence>
<dbReference type="InterPro" id="IPR002539">
    <property type="entry name" value="MaoC-like_dom"/>
</dbReference>
<proteinExistence type="predicted"/>